<comment type="caution">
    <text evidence="2">The sequence shown here is derived from an EMBL/GenBank/DDBJ whole genome shotgun (WGS) entry which is preliminary data.</text>
</comment>
<dbReference type="EMBL" id="ABWN01000017">
    <property type="protein sequence ID" value="EFF69685.1"/>
    <property type="molecule type" value="Genomic_DNA"/>
</dbReference>
<evidence type="ECO:0008006" key="4">
    <source>
        <dbReference type="Google" id="ProtNLM"/>
    </source>
</evidence>
<feature type="chain" id="PRO_5039177217" description="DUF4367 domain-containing protein" evidence="1">
    <location>
        <begin position="20"/>
        <end position="146"/>
    </location>
</feature>
<evidence type="ECO:0000313" key="3">
    <source>
        <dbReference type="Proteomes" id="UP000006238"/>
    </source>
</evidence>
<proteinExistence type="predicted"/>
<evidence type="ECO:0000313" key="2">
    <source>
        <dbReference type="EMBL" id="EFF69685.1"/>
    </source>
</evidence>
<feature type="signal peptide" evidence="1">
    <location>
        <begin position="1"/>
        <end position="19"/>
    </location>
</feature>
<organism evidence="2 3">
    <name type="scientific">Eshraghiella crossota DSM 2876</name>
    <dbReference type="NCBI Taxonomy" id="511680"/>
    <lineage>
        <taxon>Bacteria</taxon>
        <taxon>Bacillati</taxon>
        <taxon>Bacillota</taxon>
        <taxon>Clostridia</taxon>
        <taxon>Lachnospirales</taxon>
        <taxon>Lachnospiraceae</taxon>
        <taxon>Eshraghiella</taxon>
    </lineage>
</organism>
<sequence>MKKTCYILLVLTAVLTLCGCGIHKIDDPATAEKFTKAVEELGFTTEKETVDGGDVVTATYGKETAVVSYGQYDEMSSVTQMYDYFLKNASDNKDYTVEEGEGKNFVAISGDYMFRCTVRENTIIAATTKGDEGKNLVNKIFSELKY</sequence>
<dbReference type="Proteomes" id="UP000006238">
    <property type="component" value="Unassembled WGS sequence"/>
</dbReference>
<dbReference type="STRING" id="45851.BHV86_06720"/>
<protein>
    <recommendedName>
        <fullName evidence="4">DUF4367 domain-containing protein</fullName>
    </recommendedName>
</protein>
<name>D4RW68_9FIRM</name>
<gene>
    <name evidence="2" type="ORF">BUTYVIB_00199</name>
</gene>
<accession>D4RW68</accession>
<dbReference type="GeneID" id="98918563"/>
<dbReference type="PROSITE" id="PS51257">
    <property type="entry name" value="PROKAR_LIPOPROTEIN"/>
    <property type="match status" value="1"/>
</dbReference>
<dbReference type="RefSeq" id="WP_005600848.1">
    <property type="nucleotide sequence ID" value="NZ_GG663519.1"/>
</dbReference>
<keyword evidence="3" id="KW-1185">Reference proteome</keyword>
<keyword evidence="1" id="KW-0732">Signal</keyword>
<reference evidence="2 3" key="1">
    <citation type="submission" date="2010-02" db="EMBL/GenBank/DDBJ databases">
        <authorList>
            <person name="Weinstock G."/>
            <person name="Sodergren E."/>
            <person name="Clifton S."/>
            <person name="Fulton L."/>
            <person name="Fulton B."/>
            <person name="Courtney L."/>
            <person name="Fronick C."/>
            <person name="Harrison M."/>
            <person name="Strong C."/>
            <person name="Farmer C."/>
            <person name="Delahaunty K."/>
            <person name="Markovic C."/>
            <person name="Hall O."/>
            <person name="Minx P."/>
            <person name="Tomlinson C."/>
            <person name="Mitreva M."/>
            <person name="Nelson J."/>
            <person name="Hou S."/>
            <person name="Wollam A."/>
            <person name="Pepin K.H."/>
            <person name="Johnson M."/>
            <person name="Bhonagiri V."/>
            <person name="Zhang X."/>
            <person name="Suruliraj S."/>
            <person name="Warren W."/>
            <person name="Chinwalla A."/>
            <person name="Mardis E.R."/>
            <person name="Wilson R.K."/>
        </authorList>
    </citation>
    <scope>NUCLEOTIDE SEQUENCE [LARGE SCALE GENOMIC DNA]</scope>
    <source>
        <strain evidence="2 3">DSM 2876</strain>
    </source>
</reference>
<dbReference type="AlphaFoldDB" id="D4RW68"/>
<evidence type="ECO:0000256" key="1">
    <source>
        <dbReference type="SAM" id="SignalP"/>
    </source>
</evidence>
<dbReference type="HOGENOM" id="CLU_1773934_0_0_9"/>